<keyword evidence="3" id="KW-1185">Reference proteome</keyword>
<name>A0A844G8H7_9NEIS</name>
<dbReference type="NCBIfam" id="TIGR01560">
    <property type="entry name" value="put_DNA_pack"/>
    <property type="match status" value="1"/>
</dbReference>
<evidence type="ECO:0000313" key="1">
    <source>
        <dbReference type="EMBL" id="MTD32623.1"/>
    </source>
</evidence>
<reference evidence="1 3" key="1">
    <citation type="submission" date="2019-11" db="EMBL/GenBank/DDBJ databases">
        <title>Draft genome sequence of Paludibacterium sp. dN18-1.</title>
        <authorList>
            <person name="Im W.-T."/>
        </authorList>
    </citation>
    <scope>NUCLEOTIDE SEQUENCE [LARGE SCALE GENOMIC DNA]</scope>
    <source>
        <strain evidence="1">DN 18-1</strain>
        <strain evidence="3">dN 18-1</strain>
    </source>
</reference>
<comment type="caution">
    <text evidence="1">The sequence shown here is derived from an EMBL/GenBank/DDBJ whole genome shotgun (WGS) entry which is preliminary data.</text>
</comment>
<dbReference type="CDD" id="cd08054">
    <property type="entry name" value="gp6"/>
    <property type="match status" value="2"/>
</dbReference>
<dbReference type="RefSeq" id="WP_230369106.1">
    <property type="nucleotide sequence ID" value="NZ_WLYX01000001.1"/>
</dbReference>
<accession>A0A844G8H7</accession>
<organism evidence="1 3">
    <name type="scientific">Paludibacterium denitrificans</name>
    <dbReference type="NCBI Taxonomy" id="2675226"/>
    <lineage>
        <taxon>Bacteria</taxon>
        <taxon>Pseudomonadati</taxon>
        <taxon>Pseudomonadota</taxon>
        <taxon>Betaproteobacteria</taxon>
        <taxon>Neisseriales</taxon>
        <taxon>Chromobacteriaceae</taxon>
        <taxon>Paludibacterium</taxon>
    </lineage>
</organism>
<dbReference type="EMBL" id="WLYX01000001">
    <property type="protein sequence ID" value="MTD32623.1"/>
    <property type="molecule type" value="Genomic_DNA"/>
</dbReference>
<evidence type="ECO:0008006" key="4">
    <source>
        <dbReference type="Google" id="ProtNLM"/>
    </source>
</evidence>
<evidence type="ECO:0000313" key="3">
    <source>
        <dbReference type="Proteomes" id="UP000446658"/>
    </source>
</evidence>
<evidence type="ECO:0000313" key="2">
    <source>
        <dbReference type="EMBL" id="MTD34089.1"/>
    </source>
</evidence>
<proteinExistence type="predicted"/>
<dbReference type="InterPro" id="IPR006450">
    <property type="entry name" value="Phage_HK97_gp6-like"/>
</dbReference>
<protein>
    <recommendedName>
        <fullName evidence="4">Phage gp6-like head-tail connector protein</fullName>
    </recommendedName>
</protein>
<dbReference type="Gene3D" id="1.10.3230.30">
    <property type="entry name" value="Phage gp6-like head-tail connector protein"/>
    <property type="match status" value="1"/>
</dbReference>
<sequence length="211" mass="23413">MSAVLIERSTASVLELADIKRQCRIDDDLTEDDSLLVMLEKAAVRACEKRIRGPVLTATYMETLAEWPAVPRLTLQTAGAFEVTDIALSIGGNPFPRHDFHALPSPPALQIKPHHLAPACGAIRHDGHLHRSSRLWPHVDAVANAIQIRYKAGLAETGDNVPEDVRQWLLFTIGTLYEYRERFVVGQTVTEVPGGFVDSLLDPYTLREVTL</sequence>
<dbReference type="EMBL" id="WLYX01000001">
    <property type="protein sequence ID" value="MTD34089.1"/>
    <property type="molecule type" value="Genomic_DNA"/>
</dbReference>
<dbReference type="Proteomes" id="UP000446658">
    <property type="component" value="Unassembled WGS sequence"/>
</dbReference>
<dbReference type="AlphaFoldDB" id="A0A844G8H7"/>
<gene>
    <name evidence="1" type="ORF">GKE73_02850</name>
    <name evidence="2" type="ORF">GKE73_16860</name>
</gene>